<dbReference type="PROSITE" id="PS51257">
    <property type="entry name" value="PROKAR_LIPOPROTEIN"/>
    <property type="match status" value="1"/>
</dbReference>
<evidence type="ECO:0000313" key="3">
    <source>
        <dbReference type="EMBL" id="KUK78893.1"/>
    </source>
</evidence>
<dbReference type="Gene3D" id="3.40.390.10">
    <property type="entry name" value="Collagenase (Catalytic Domain)"/>
    <property type="match status" value="1"/>
</dbReference>
<dbReference type="EMBL" id="LGGP01000330">
    <property type="protein sequence ID" value="KUK78893.1"/>
    <property type="molecule type" value="Genomic_DNA"/>
</dbReference>
<dbReference type="AlphaFoldDB" id="A0A101HL86"/>
<dbReference type="Proteomes" id="UP000054092">
    <property type="component" value="Unassembled WGS sequence"/>
</dbReference>
<evidence type="ECO:0000313" key="4">
    <source>
        <dbReference type="Proteomes" id="UP000054092"/>
    </source>
</evidence>
<dbReference type="InterPro" id="IPR044060">
    <property type="entry name" value="Bacterial_rp_domain"/>
</dbReference>
<comment type="caution">
    <text evidence="3">The sequence shown here is derived from an EMBL/GenBank/DDBJ whole genome shotgun (WGS) entry which is preliminary data.</text>
</comment>
<evidence type="ECO:0000259" key="2">
    <source>
        <dbReference type="Pfam" id="PF18998"/>
    </source>
</evidence>
<dbReference type="Gene3D" id="1.25.10.10">
    <property type="entry name" value="Leucine-rich Repeat Variant"/>
    <property type="match status" value="1"/>
</dbReference>
<accession>A0A101HL86</accession>
<feature type="region of interest" description="Disordered" evidence="1">
    <location>
        <begin position="326"/>
        <end position="349"/>
    </location>
</feature>
<dbReference type="PATRIC" id="fig|1184387.3.peg.2085"/>
<gene>
    <name evidence="3" type="ORF">XD94_1592</name>
</gene>
<evidence type="ECO:0000256" key="1">
    <source>
        <dbReference type="SAM" id="MobiDB-lite"/>
    </source>
</evidence>
<dbReference type="InterPro" id="IPR016024">
    <property type="entry name" value="ARM-type_fold"/>
</dbReference>
<dbReference type="Pfam" id="PF18998">
    <property type="entry name" value="Flg_new_2"/>
    <property type="match status" value="1"/>
</dbReference>
<name>A0A101HL86_9BACT</name>
<dbReference type="InterPro" id="IPR024079">
    <property type="entry name" value="MetalloPept_cat_dom_sf"/>
</dbReference>
<dbReference type="GO" id="GO:0008237">
    <property type="term" value="F:metallopeptidase activity"/>
    <property type="evidence" value="ECO:0007669"/>
    <property type="project" value="InterPro"/>
</dbReference>
<dbReference type="SUPFAM" id="SSF55486">
    <property type="entry name" value="Metalloproteases ('zincins'), catalytic domain"/>
    <property type="match status" value="1"/>
</dbReference>
<dbReference type="SUPFAM" id="SSF48371">
    <property type="entry name" value="ARM repeat"/>
    <property type="match status" value="1"/>
</dbReference>
<dbReference type="InterPro" id="IPR011989">
    <property type="entry name" value="ARM-like"/>
</dbReference>
<feature type="compositionally biased region" description="Low complexity" evidence="1">
    <location>
        <begin position="335"/>
        <end position="344"/>
    </location>
</feature>
<organism evidence="3 4">
    <name type="scientific">Mesotoga prima</name>
    <dbReference type="NCBI Taxonomy" id="1184387"/>
    <lineage>
        <taxon>Bacteria</taxon>
        <taxon>Thermotogati</taxon>
        <taxon>Thermotogota</taxon>
        <taxon>Thermotogae</taxon>
        <taxon>Kosmotogales</taxon>
        <taxon>Kosmotogaceae</taxon>
        <taxon>Mesotoga</taxon>
    </lineage>
</organism>
<sequence>MRRTFLFSIVLSLAIIFITSCPALKFTLTIQIGGSGTTDPSEGVHEFNKNQVVTVKAFPESGWEFDSWEGEVSTPDSTTTTVTMDKSKTIKAVFVQDQIGSIIDKLDSLTPLSFRHGEELIPLVPNNIQRFLDLLEDDDPLNRWAAAYAFQRNQLDQSVLDDLEDYLDDENLSIRALIAVAFLLNGDESGKSVLENLLTEDTVMMYSIPPVLLSDFAEVILNAYYPAEYPLTSFSPQTTTVSGGPCEYTVTVKVVFHGAGASETQVEAWETDAEAIWNGADGSREWGDGCCTVKFEFDFSVLAEGAQPPDDAHVVEVKKVNGSHTSWVATPLPTPGSTETTTGEWDSLDTGPVIAHEIGHMMGLDDEYHNDEDGNYVNDNPQPEGSPPSIMAQTWGGAQPLTEHLDAIMEAADIECDCDYTLTIDPPYDINISPGYHTVTVTVVKEDGKPAKNCDLTLNITGLHPKSDVKLKTDDAGKSQYTYQCVRLDHTGIDNINVTGECGALGYAIKKWIALWDLFPFGITPFDGQEDFPYSIPMAIVFGVEPTLALEAENLAFNVSVMMGTETLYSTKTHQTEIETPLLLEPGSDFTLEIVPISLPDTEGTPTVINFSTLPLE</sequence>
<protein>
    <recommendedName>
        <fullName evidence="2">Bacterial repeat domain-containing protein</fullName>
    </recommendedName>
</protein>
<feature type="domain" description="Bacterial repeat" evidence="2">
    <location>
        <begin position="27"/>
        <end position="97"/>
    </location>
</feature>
<proteinExistence type="predicted"/>
<reference evidence="4" key="1">
    <citation type="journal article" date="2015" name="MBio">
        <title>Genome-Resolved Metagenomic Analysis Reveals Roles for Candidate Phyla and Other Microbial Community Members in Biogeochemical Transformations in Oil Reservoirs.</title>
        <authorList>
            <person name="Hu P."/>
            <person name="Tom L."/>
            <person name="Singh A."/>
            <person name="Thomas B.C."/>
            <person name="Baker B.J."/>
            <person name="Piceno Y.M."/>
            <person name="Andersen G.L."/>
            <person name="Banfield J.F."/>
        </authorList>
    </citation>
    <scope>NUCLEOTIDE SEQUENCE [LARGE SCALE GENOMIC DNA]</scope>
</reference>